<evidence type="ECO:0000313" key="1">
    <source>
        <dbReference type="EMBL" id="MBX70645.1"/>
    </source>
</evidence>
<accession>A0A2P2QUL0</accession>
<sequence>MRICVAVGSNEAAMQLLDRADGDWIPGNPLQFLGRCSGDEKAREFH</sequence>
<dbReference type="EMBL" id="GGEC01090161">
    <property type="protein sequence ID" value="MBX70645.1"/>
    <property type="molecule type" value="Transcribed_RNA"/>
</dbReference>
<reference evidence="1" key="1">
    <citation type="submission" date="2018-02" db="EMBL/GenBank/DDBJ databases">
        <title>Rhizophora mucronata_Transcriptome.</title>
        <authorList>
            <person name="Meera S.P."/>
            <person name="Sreeshan A."/>
            <person name="Augustine A."/>
        </authorList>
    </citation>
    <scope>NUCLEOTIDE SEQUENCE</scope>
    <source>
        <tissue evidence="1">Leaf</tissue>
    </source>
</reference>
<organism evidence="1">
    <name type="scientific">Rhizophora mucronata</name>
    <name type="common">Asiatic mangrove</name>
    <dbReference type="NCBI Taxonomy" id="61149"/>
    <lineage>
        <taxon>Eukaryota</taxon>
        <taxon>Viridiplantae</taxon>
        <taxon>Streptophyta</taxon>
        <taxon>Embryophyta</taxon>
        <taxon>Tracheophyta</taxon>
        <taxon>Spermatophyta</taxon>
        <taxon>Magnoliopsida</taxon>
        <taxon>eudicotyledons</taxon>
        <taxon>Gunneridae</taxon>
        <taxon>Pentapetalae</taxon>
        <taxon>rosids</taxon>
        <taxon>fabids</taxon>
        <taxon>Malpighiales</taxon>
        <taxon>Rhizophoraceae</taxon>
        <taxon>Rhizophora</taxon>
    </lineage>
</organism>
<name>A0A2P2QUL0_RHIMU</name>
<protein>
    <submittedName>
        <fullName evidence="1">Uncharacterized protein</fullName>
    </submittedName>
</protein>
<proteinExistence type="predicted"/>
<dbReference type="AlphaFoldDB" id="A0A2P2QUL0"/>